<dbReference type="InterPro" id="IPR013785">
    <property type="entry name" value="Aldolase_TIM"/>
</dbReference>
<sequence length="350" mass="39922">MLYFLMTTGKCNLKCSYCGGSFPEAVVPWREQFSLEDLEEFIEPNSTIAFYGGEPLLNSALIKRVMDRIEARYIIQTNGILVRKLDPSYWRRMDTVLLSIDGREETTDFYRGKGVYRAVIEAAKFIRKSGFSGDLIARMTASEETDICSNVTHLLSLGIFDHVHWQLDVIWSDRWRNFEKWSHSYMKGLKKLMDLWIANMREGRVLGIVPFLGIFKGILEGGLQAPPCGAGKDALVISTDGRILACPIAVDVEWACLGDIKSGITRKPPEIGDPCIKCEYFRYCGGRCLYAHLERMWGDEGFNSVCRITKYTIDLVRKNFNRIMDLVSSGIVRKEDLIYPKYNNTTEIIP</sequence>
<dbReference type="SUPFAM" id="SSF102114">
    <property type="entry name" value="Radical SAM enzymes"/>
    <property type="match status" value="1"/>
</dbReference>
<dbReference type="GO" id="GO:0046872">
    <property type="term" value="F:metal ion binding"/>
    <property type="evidence" value="ECO:0007669"/>
    <property type="project" value="UniProtKB-KW"/>
</dbReference>
<evidence type="ECO:0000313" key="8">
    <source>
        <dbReference type="Proteomes" id="UP000277582"/>
    </source>
</evidence>
<dbReference type="InterPro" id="IPR058240">
    <property type="entry name" value="rSAM_sf"/>
</dbReference>
<reference evidence="7 8" key="1">
    <citation type="submission" date="2018-10" db="EMBL/GenBank/DDBJ databases">
        <title>Co-occurring genomic capacity for anaerobic methane metabolism and dissimilatory sulfite reduction discovered in the Korarchaeota.</title>
        <authorList>
            <person name="Mckay L.J."/>
            <person name="Dlakic M."/>
            <person name="Fields M.W."/>
            <person name="Delmont T.O."/>
            <person name="Eren A.M."/>
            <person name="Jay Z.J."/>
            <person name="Klingelsmith K.B."/>
            <person name="Rusch D.B."/>
            <person name="Inskeep W.P."/>
        </authorList>
    </citation>
    <scope>NUCLEOTIDE SEQUENCE [LARGE SCALE GENOMIC DNA]</scope>
    <source>
        <strain evidence="7 8">MDKW</strain>
    </source>
</reference>
<dbReference type="InterPro" id="IPR023819">
    <property type="entry name" value="Pep-mod_rSAM_AF0577"/>
</dbReference>
<dbReference type="RefSeq" id="WP_125672072.1">
    <property type="nucleotide sequence ID" value="NZ_RCOS01000129.1"/>
</dbReference>
<dbReference type="Pfam" id="PF04055">
    <property type="entry name" value="Radical_SAM"/>
    <property type="match status" value="1"/>
</dbReference>
<keyword evidence="8" id="KW-1185">Reference proteome</keyword>
<comment type="cofactor">
    <cofactor evidence="1">
        <name>[4Fe-4S] cluster</name>
        <dbReference type="ChEBI" id="CHEBI:49883"/>
    </cofactor>
</comment>
<dbReference type="GO" id="GO:0051536">
    <property type="term" value="F:iron-sulfur cluster binding"/>
    <property type="evidence" value="ECO:0007669"/>
    <property type="project" value="UniProtKB-KW"/>
</dbReference>
<gene>
    <name evidence="7" type="ORF">D6D85_11345</name>
</gene>
<dbReference type="InterPro" id="IPR007197">
    <property type="entry name" value="rSAM"/>
</dbReference>
<dbReference type="AlphaFoldDB" id="A0A3R9QCC7"/>
<proteinExistence type="predicted"/>
<dbReference type="EMBL" id="RCOS01000129">
    <property type="protein sequence ID" value="RSN73082.1"/>
    <property type="molecule type" value="Genomic_DNA"/>
</dbReference>
<evidence type="ECO:0000313" key="7">
    <source>
        <dbReference type="EMBL" id="RSN73082.1"/>
    </source>
</evidence>
<dbReference type="NCBIfam" id="TIGR04085">
    <property type="entry name" value="rSAM_more_4Fe4S"/>
    <property type="match status" value="1"/>
</dbReference>
<keyword evidence="3" id="KW-0479">Metal-binding</keyword>
<feature type="domain" description="Radical SAM core" evidence="6">
    <location>
        <begin position="7"/>
        <end position="133"/>
    </location>
</feature>
<dbReference type="SFLD" id="SFLDS00029">
    <property type="entry name" value="Radical_SAM"/>
    <property type="match status" value="1"/>
</dbReference>
<dbReference type="PANTHER" id="PTHR43273:SF2">
    <property type="entry name" value="RADICAL SAM CORE DOMAIN-CONTAINING PROTEIN"/>
    <property type="match status" value="1"/>
</dbReference>
<protein>
    <submittedName>
        <fullName evidence="7">TIGR04084 family radical SAM/SPASM domain-containing protein</fullName>
    </submittedName>
</protein>
<evidence type="ECO:0000256" key="4">
    <source>
        <dbReference type="ARBA" id="ARBA00023004"/>
    </source>
</evidence>
<dbReference type="Proteomes" id="UP000277582">
    <property type="component" value="Unassembled WGS sequence"/>
</dbReference>
<dbReference type="OrthoDB" id="30736at2157"/>
<dbReference type="InterPro" id="IPR023885">
    <property type="entry name" value="4Fe4S-binding_SPASM_dom"/>
</dbReference>
<dbReference type="InterPro" id="IPR023867">
    <property type="entry name" value="Sulphatase_maturase_rSAM"/>
</dbReference>
<dbReference type="GO" id="GO:0016491">
    <property type="term" value="F:oxidoreductase activity"/>
    <property type="evidence" value="ECO:0007669"/>
    <property type="project" value="InterPro"/>
</dbReference>
<dbReference type="Gene3D" id="3.20.20.70">
    <property type="entry name" value="Aldolase class I"/>
    <property type="match status" value="1"/>
</dbReference>
<evidence type="ECO:0000256" key="5">
    <source>
        <dbReference type="ARBA" id="ARBA00023014"/>
    </source>
</evidence>
<keyword evidence="5" id="KW-0411">Iron-sulfur</keyword>
<dbReference type="PANTHER" id="PTHR43273">
    <property type="entry name" value="ANAEROBIC SULFATASE-MATURATING ENZYME HOMOLOG ASLB-RELATED"/>
    <property type="match status" value="1"/>
</dbReference>
<keyword evidence="4" id="KW-0408">Iron</keyword>
<evidence type="ECO:0000259" key="6">
    <source>
        <dbReference type="Pfam" id="PF04055"/>
    </source>
</evidence>
<name>A0A3R9QCC7_9CREN</name>
<accession>A0A3R9QCC7</accession>
<evidence type="ECO:0000256" key="1">
    <source>
        <dbReference type="ARBA" id="ARBA00001966"/>
    </source>
</evidence>
<keyword evidence="2" id="KW-0949">S-adenosyl-L-methionine</keyword>
<evidence type="ECO:0000256" key="3">
    <source>
        <dbReference type="ARBA" id="ARBA00022723"/>
    </source>
</evidence>
<organism evidence="7 8">
    <name type="scientific">Candidatus Methanodesulfokora washburnensis</name>
    <dbReference type="NCBI Taxonomy" id="2478471"/>
    <lineage>
        <taxon>Archaea</taxon>
        <taxon>Thermoproteota</taxon>
        <taxon>Candidatus Korarchaeia</taxon>
        <taxon>Candidatus Korarchaeia incertae sedis</taxon>
        <taxon>Candidatus Methanodesulfokora</taxon>
    </lineage>
</organism>
<dbReference type="CDD" id="cd01335">
    <property type="entry name" value="Radical_SAM"/>
    <property type="match status" value="1"/>
</dbReference>
<dbReference type="SFLD" id="SFLDG01104">
    <property type="entry name" value="Uncharacterised_Radical_SAM_Su"/>
    <property type="match status" value="1"/>
</dbReference>
<dbReference type="SFLD" id="SFLDG01067">
    <property type="entry name" value="SPASM/twitch_domain_containing"/>
    <property type="match status" value="1"/>
</dbReference>
<evidence type="ECO:0000256" key="2">
    <source>
        <dbReference type="ARBA" id="ARBA00022691"/>
    </source>
</evidence>
<dbReference type="NCBIfam" id="TIGR04084">
    <property type="entry name" value="rSAM_AF0577"/>
    <property type="match status" value="1"/>
</dbReference>
<comment type="caution">
    <text evidence="7">The sequence shown here is derived from an EMBL/GenBank/DDBJ whole genome shotgun (WGS) entry which is preliminary data.</text>
</comment>